<dbReference type="VEuPathDB" id="VectorBase:GAUT020816"/>
<dbReference type="InterPro" id="IPR020846">
    <property type="entry name" value="MFS_dom"/>
</dbReference>
<dbReference type="Proteomes" id="UP000078200">
    <property type="component" value="Unassembled WGS sequence"/>
</dbReference>
<dbReference type="EnsemblMetazoa" id="GAUT020816-RA">
    <property type="protein sequence ID" value="GAUT020816-PA"/>
    <property type="gene ID" value="GAUT020816"/>
</dbReference>
<dbReference type="PANTHER" id="PTHR11360:SF8">
    <property type="entry name" value="BCDNA.LD28120-RELATED"/>
    <property type="match status" value="1"/>
</dbReference>
<proteinExistence type="predicted"/>
<feature type="transmembrane region" description="Helical" evidence="3">
    <location>
        <begin position="527"/>
        <end position="546"/>
    </location>
</feature>
<evidence type="ECO:0000313" key="6">
    <source>
        <dbReference type="Proteomes" id="UP000078200"/>
    </source>
</evidence>
<organism evidence="5 6">
    <name type="scientific">Glossina austeni</name>
    <name type="common">Savannah tsetse fly</name>
    <dbReference type="NCBI Taxonomy" id="7395"/>
    <lineage>
        <taxon>Eukaryota</taxon>
        <taxon>Metazoa</taxon>
        <taxon>Ecdysozoa</taxon>
        <taxon>Arthropoda</taxon>
        <taxon>Hexapoda</taxon>
        <taxon>Insecta</taxon>
        <taxon>Pterygota</taxon>
        <taxon>Neoptera</taxon>
        <taxon>Endopterygota</taxon>
        <taxon>Diptera</taxon>
        <taxon>Brachycera</taxon>
        <taxon>Muscomorpha</taxon>
        <taxon>Hippoboscoidea</taxon>
        <taxon>Glossinidae</taxon>
        <taxon>Glossina</taxon>
    </lineage>
</organism>
<comment type="subcellular location">
    <subcellularLocation>
        <location evidence="1">Membrane</location>
        <topology evidence="1">Multi-pass membrane protein</topology>
    </subcellularLocation>
</comment>
<feature type="domain" description="Major facilitator superfamily (MFS) profile" evidence="4">
    <location>
        <begin position="461"/>
        <end position="653"/>
    </location>
</feature>
<feature type="transmembrane region" description="Helical" evidence="3">
    <location>
        <begin position="587"/>
        <end position="607"/>
    </location>
</feature>
<reference evidence="5" key="1">
    <citation type="submission" date="2020-05" db="UniProtKB">
        <authorList>
            <consortium name="EnsemblMetazoa"/>
        </authorList>
    </citation>
    <scope>IDENTIFICATION</scope>
    <source>
        <strain evidence="5">TTRI</strain>
    </source>
</reference>
<evidence type="ECO:0000313" key="5">
    <source>
        <dbReference type="EnsemblMetazoa" id="GAUT020816-PA"/>
    </source>
</evidence>
<feature type="transmembrane region" description="Helical" evidence="3">
    <location>
        <begin position="613"/>
        <end position="635"/>
    </location>
</feature>
<keyword evidence="6" id="KW-1185">Reference proteome</keyword>
<evidence type="ECO:0000259" key="4">
    <source>
        <dbReference type="PROSITE" id="PS50850"/>
    </source>
</evidence>
<evidence type="ECO:0000256" key="2">
    <source>
        <dbReference type="SAM" id="MobiDB-lite"/>
    </source>
</evidence>
<dbReference type="AlphaFoldDB" id="A0A1A9UZI8"/>
<dbReference type="Pfam" id="PF07690">
    <property type="entry name" value="MFS_1"/>
    <property type="match status" value="2"/>
</dbReference>
<dbReference type="Gene3D" id="1.20.1250.20">
    <property type="entry name" value="MFS general substrate transporter like domains"/>
    <property type="match status" value="2"/>
</dbReference>
<dbReference type="InterPro" id="IPR050327">
    <property type="entry name" value="Proton-linked_MCT"/>
</dbReference>
<keyword evidence="3" id="KW-1133">Transmembrane helix</keyword>
<feature type="transmembrane region" description="Helical" evidence="3">
    <location>
        <begin position="170"/>
        <end position="190"/>
    </location>
</feature>
<dbReference type="GO" id="GO:0008028">
    <property type="term" value="F:monocarboxylic acid transmembrane transporter activity"/>
    <property type="evidence" value="ECO:0007669"/>
    <property type="project" value="TreeGrafter"/>
</dbReference>
<evidence type="ECO:0000256" key="1">
    <source>
        <dbReference type="ARBA" id="ARBA00004141"/>
    </source>
</evidence>
<feature type="transmembrane region" description="Helical" evidence="3">
    <location>
        <begin position="552"/>
        <end position="575"/>
    </location>
</feature>
<protein>
    <recommendedName>
        <fullName evidence="4">Major facilitator superfamily (MFS) profile domain-containing protein</fullName>
    </recommendedName>
</protein>
<dbReference type="FunFam" id="1.20.1250.20:FF:000383">
    <property type="entry name" value="Blast:Monocarboxylate transporter 13"/>
    <property type="match status" value="1"/>
</dbReference>
<feature type="transmembrane region" description="Helical" evidence="3">
    <location>
        <begin position="497"/>
        <end position="515"/>
    </location>
</feature>
<feature type="transmembrane region" description="Helical" evidence="3">
    <location>
        <begin position="229"/>
        <end position="251"/>
    </location>
</feature>
<evidence type="ECO:0000256" key="3">
    <source>
        <dbReference type="SAM" id="Phobius"/>
    </source>
</evidence>
<dbReference type="SUPFAM" id="SSF103473">
    <property type="entry name" value="MFS general substrate transporter"/>
    <property type="match status" value="1"/>
</dbReference>
<name>A0A1A9UZI8_GLOAU</name>
<sequence length="653" mass="73793">MKKSKKEQGEQNKNNFGRQSDIMVTEKLTLTEKNNAHATVYRETTKPKKPKRRDKSDLGPDFVAPDGGWGWVVCLAAGFSNFSIFPALQQYGFIYRKRMKVLGFDAKETTTIVNVVMAISSLAGIVNGAMFRRFTFRQVALVGSMLCFAGIFLSAFCITFFQYVICFSCIYGVGLGLSMGATSLAVNTYFKNRRRRATGFSWTITGLGAIIFPHISTYLLMLYGAQGTILIYAAIALNSVLCAITLQPVLWHVQKPEKQKFLNETNGNLTEKNQQDYECKFCQIQKREKRGIFSSQYLFNDDDPDRPGYEITEPGTPMLARANDGWYGSKLSLTTEKCSRYQTSKSLRKTSRTERYENGHNGGIEEESNSLYKPNYFNREREDLERYISKTSVYSKPDMDECRCTCAEEKILLQKISDDEKKLEEQRLIDALEAEELEKSKMTFLQKVVKFFDLDLLKDFTFVNLSMGITIMMFGEMNFSVLTPFILNSFGYANEQISLAMSLLGGMDISVRFLAPFALEKVKLDNRVLFAFGIIAISIGRLIVTLTSSYKVVVVVFIMIGFGKGFRTLFSPLILPSYVPLRRLPAASGLQLIFNSIFSFVCGPLLGLVTDAYGYKITIHFINTMTCIALLLWLAESIVRRLLNKKKLAANEG</sequence>
<keyword evidence="3" id="KW-0472">Membrane</keyword>
<dbReference type="PANTHER" id="PTHR11360">
    <property type="entry name" value="MONOCARBOXYLATE TRANSPORTER"/>
    <property type="match status" value="1"/>
</dbReference>
<dbReference type="InterPro" id="IPR036259">
    <property type="entry name" value="MFS_trans_sf"/>
</dbReference>
<feature type="region of interest" description="Disordered" evidence="2">
    <location>
        <begin position="1"/>
        <end position="22"/>
    </location>
</feature>
<feature type="compositionally biased region" description="Basic and acidic residues" evidence="2">
    <location>
        <begin position="1"/>
        <end position="10"/>
    </location>
</feature>
<feature type="transmembrane region" description="Helical" evidence="3">
    <location>
        <begin position="68"/>
        <end position="88"/>
    </location>
</feature>
<feature type="transmembrane region" description="Helical" evidence="3">
    <location>
        <begin position="139"/>
        <end position="164"/>
    </location>
</feature>
<dbReference type="InterPro" id="IPR011701">
    <property type="entry name" value="MFS"/>
</dbReference>
<feature type="region of interest" description="Disordered" evidence="2">
    <location>
        <begin position="35"/>
        <end position="59"/>
    </location>
</feature>
<keyword evidence="3" id="KW-0812">Transmembrane</keyword>
<feature type="transmembrane region" description="Helical" evidence="3">
    <location>
        <begin position="202"/>
        <end position="223"/>
    </location>
</feature>
<feature type="transmembrane region" description="Helical" evidence="3">
    <location>
        <begin position="460"/>
        <end position="477"/>
    </location>
</feature>
<dbReference type="PROSITE" id="PS50850">
    <property type="entry name" value="MFS"/>
    <property type="match status" value="1"/>
</dbReference>
<accession>A0A1A9UZI8</accession>
<dbReference type="GO" id="GO:0016020">
    <property type="term" value="C:membrane"/>
    <property type="evidence" value="ECO:0007669"/>
    <property type="project" value="UniProtKB-SubCell"/>
</dbReference>